<dbReference type="RefSeq" id="XP_018032214.1">
    <property type="nucleotide sequence ID" value="XM_018180439.1"/>
</dbReference>
<proteinExistence type="predicted"/>
<dbReference type="GeneID" id="28763925"/>
<dbReference type="AlphaFoldDB" id="A0A177C4P2"/>
<dbReference type="OrthoDB" id="3771763at2759"/>
<evidence type="ECO:0000313" key="2">
    <source>
        <dbReference type="Proteomes" id="UP000077069"/>
    </source>
</evidence>
<accession>A0A177C4P2</accession>
<name>A0A177C4P2_9PLEO</name>
<keyword evidence="2" id="KW-1185">Reference proteome</keyword>
<reference evidence="1 2" key="1">
    <citation type="submission" date="2016-05" db="EMBL/GenBank/DDBJ databases">
        <title>Comparative analysis of secretome profiles of manganese(II)-oxidizing ascomycete fungi.</title>
        <authorList>
            <consortium name="DOE Joint Genome Institute"/>
            <person name="Zeiner C.A."/>
            <person name="Purvine S.O."/>
            <person name="Zink E.M."/>
            <person name="Wu S."/>
            <person name="Pasa-Tolic L."/>
            <person name="Chaput D.L."/>
            <person name="Haridas S."/>
            <person name="Grigoriev I.V."/>
            <person name="Santelli C.M."/>
            <person name="Hansel C.M."/>
        </authorList>
    </citation>
    <scope>NUCLEOTIDE SEQUENCE [LARGE SCALE GENOMIC DNA]</scope>
    <source>
        <strain evidence="1 2">AP3s5-JAC2a</strain>
    </source>
</reference>
<gene>
    <name evidence="1" type="ORF">CC84DRAFT_1179863</name>
</gene>
<dbReference type="EMBL" id="KV441557">
    <property type="protein sequence ID" value="OAG01849.1"/>
    <property type="molecule type" value="Genomic_DNA"/>
</dbReference>
<dbReference type="InParanoid" id="A0A177C4P2"/>
<sequence>MTQPNGNAFSQWDGMNGMETQFSQFTMNAQEHGIENQPSQPAIIAQEPLEYMPTQTISDATLAQNWIRIFEYHHPTQMHVLTPYRESDQRVAIFIRGWFAFAELDDFLRLDAIVSDPNMGEFQNSLLKDNSSAAQPSIKIKYPDKTYTSFDDWYSDSEKPEGWMFDEETHRLVGYTYWLSTHNASTQAVEQDMHEADLSSQLEHMHIEDVNLELGVEGKANPYWFV</sequence>
<evidence type="ECO:0000313" key="1">
    <source>
        <dbReference type="EMBL" id="OAG01849.1"/>
    </source>
</evidence>
<protein>
    <submittedName>
        <fullName evidence="1">Uncharacterized protein</fullName>
    </submittedName>
</protein>
<dbReference type="Proteomes" id="UP000077069">
    <property type="component" value="Unassembled WGS sequence"/>
</dbReference>
<organism evidence="1 2">
    <name type="scientific">Paraphaeosphaeria sporulosa</name>
    <dbReference type="NCBI Taxonomy" id="1460663"/>
    <lineage>
        <taxon>Eukaryota</taxon>
        <taxon>Fungi</taxon>
        <taxon>Dikarya</taxon>
        <taxon>Ascomycota</taxon>
        <taxon>Pezizomycotina</taxon>
        <taxon>Dothideomycetes</taxon>
        <taxon>Pleosporomycetidae</taxon>
        <taxon>Pleosporales</taxon>
        <taxon>Massarineae</taxon>
        <taxon>Didymosphaeriaceae</taxon>
        <taxon>Paraphaeosphaeria</taxon>
    </lineage>
</organism>